<reference evidence="2 3" key="1">
    <citation type="submission" date="2020-10" db="EMBL/GenBank/DDBJ databases">
        <title>Wide distribution of Phycisphaera-like planctomycetes from WD2101 soil group in peatlands and genome analysis of the first cultivated representative.</title>
        <authorList>
            <person name="Dedysh S.N."/>
            <person name="Beletsky A.V."/>
            <person name="Ivanova A."/>
            <person name="Kulichevskaya I.S."/>
            <person name="Suzina N.E."/>
            <person name="Philippov D.A."/>
            <person name="Rakitin A.L."/>
            <person name="Mardanov A.V."/>
            <person name="Ravin N.V."/>
        </authorList>
    </citation>
    <scope>NUCLEOTIDE SEQUENCE [LARGE SCALE GENOMIC DNA]</scope>
    <source>
        <strain evidence="2 3">M1803</strain>
    </source>
</reference>
<proteinExistence type="predicted"/>
<keyword evidence="1" id="KW-0812">Transmembrane</keyword>
<dbReference type="AlphaFoldDB" id="A0A7M2X081"/>
<feature type="transmembrane region" description="Helical" evidence="1">
    <location>
        <begin position="84"/>
        <end position="102"/>
    </location>
</feature>
<dbReference type="EMBL" id="CP063458">
    <property type="protein sequence ID" value="QOV91187.1"/>
    <property type="molecule type" value="Genomic_DNA"/>
</dbReference>
<evidence type="ECO:0000313" key="2">
    <source>
        <dbReference type="EMBL" id="QOV91187.1"/>
    </source>
</evidence>
<dbReference type="Proteomes" id="UP000593765">
    <property type="component" value="Chromosome"/>
</dbReference>
<accession>A0A7M2X081</accession>
<keyword evidence="3" id="KW-1185">Reference proteome</keyword>
<keyword evidence="1" id="KW-0472">Membrane</keyword>
<sequence>MLYIMKQELTEGILTISLLLWATAKGGACRRVMRTATVMGQWRTWITVAGLVLMCVAGATFAYCQFDASEKPDVVYILGHRYDLAWEVAAPAAVLSVVLLAVRLSLNQPLQRTGAAQRGFEVLDVPDRGPGR</sequence>
<keyword evidence="1" id="KW-1133">Transmembrane helix</keyword>
<organism evidence="2 3">
    <name type="scientific">Humisphaera borealis</name>
    <dbReference type="NCBI Taxonomy" id="2807512"/>
    <lineage>
        <taxon>Bacteria</taxon>
        <taxon>Pseudomonadati</taxon>
        <taxon>Planctomycetota</taxon>
        <taxon>Phycisphaerae</taxon>
        <taxon>Tepidisphaerales</taxon>
        <taxon>Tepidisphaeraceae</taxon>
        <taxon>Humisphaera</taxon>
    </lineage>
</organism>
<dbReference type="KEGG" id="hbs:IPV69_07455"/>
<evidence type="ECO:0000256" key="1">
    <source>
        <dbReference type="SAM" id="Phobius"/>
    </source>
</evidence>
<feature type="transmembrane region" description="Helical" evidence="1">
    <location>
        <begin position="42"/>
        <end position="63"/>
    </location>
</feature>
<protein>
    <submittedName>
        <fullName evidence="2">Uncharacterized protein</fullName>
    </submittedName>
</protein>
<dbReference type="RefSeq" id="WP_206294362.1">
    <property type="nucleotide sequence ID" value="NZ_CP063458.1"/>
</dbReference>
<gene>
    <name evidence="2" type="ORF">IPV69_07455</name>
</gene>
<evidence type="ECO:0000313" key="3">
    <source>
        <dbReference type="Proteomes" id="UP000593765"/>
    </source>
</evidence>
<name>A0A7M2X081_9BACT</name>